<evidence type="ECO:0000313" key="1">
    <source>
        <dbReference type="EMBL" id="MFM9332174.1"/>
    </source>
</evidence>
<dbReference type="EMBL" id="JBJURJ010000027">
    <property type="protein sequence ID" value="MFM9332174.1"/>
    <property type="molecule type" value="Genomic_DNA"/>
</dbReference>
<accession>A0ACC7P9B6</accession>
<organism evidence="1 2">
    <name type="scientific">Paenibacillus mesotrionivorans</name>
    <dbReference type="NCBI Taxonomy" id="3160968"/>
    <lineage>
        <taxon>Bacteria</taxon>
        <taxon>Bacillati</taxon>
        <taxon>Bacillota</taxon>
        <taxon>Bacilli</taxon>
        <taxon>Bacillales</taxon>
        <taxon>Paenibacillaceae</taxon>
        <taxon>Paenibacillus</taxon>
    </lineage>
</organism>
<sequence length="84" mass="9728">MEKVCQSCGMVMTGELYGTNKDKTPNEDYCLHCFTDGQFGKDESMEEMIESCIPFRMKGPDGPDAATLRREMRELFPTLKRWKH</sequence>
<gene>
    <name evidence="1" type="ORF">ACI1P1_28155</name>
</gene>
<dbReference type="Proteomes" id="UP001631969">
    <property type="component" value="Unassembled WGS sequence"/>
</dbReference>
<name>A0ACC7P9B6_9BACL</name>
<reference evidence="1" key="1">
    <citation type="submission" date="2024-12" db="EMBL/GenBank/DDBJ databases">
        <authorList>
            <person name="Wu N."/>
        </authorList>
    </citation>
    <scope>NUCLEOTIDE SEQUENCE</scope>
    <source>
        <strain evidence="1">P15</strain>
    </source>
</reference>
<proteinExistence type="predicted"/>
<evidence type="ECO:0000313" key="2">
    <source>
        <dbReference type="Proteomes" id="UP001631969"/>
    </source>
</evidence>
<keyword evidence="2" id="KW-1185">Reference proteome</keyword>
<comment type="caution">
    <text evidence="1">The sequence shown here is derived from an EMBL/GenBank/DDBJ whole genome shotgun (WGS) entry which is preliminary data.</text>
</comment>
<protein>
    <submittedName>
        <fullName evidence="1">Zinc ribbon domain-containing protein</fullName>
    </submittedName>
</protein>